<feature type="transmembrane region" description="Helical" evidence="1">
    <location>
        <begin position="9"/>
        <end position="28"/>
    </location>
</feature>
<feature type="transmembrane region" description="Helical" evidence="1">
    <location>
        <begin position="140"/>
        <end position="167"/>
    </location>
</feature>
<evidence type="ECO:0000313" key="3">
    <source>
        <dbReference type="EMBL" id="OOF41062.1"/>
    </source>
</evidence>
<reference evidence="3 4" key="1">
    <citation type="submission" date="2016-10" db="EMBL/GenBank/DDBJ databases">
        <title>Rodentibacter gen. nov. and new species.</title>
        <authorList>
            <person name="Christensen H."/>
        </authorList>
    </citation>
    <scope>NUCLEOTIDE SEQUENCE [LARGE SCALE GENOMIC DNA]</scope>
    <source>
        <strain evidence="3 4">Ppn418</strain>
    </source>
</reference>
<gene>
    <name evidence="3" type="ORF">BKK47_01985</name>
</gene>
<organism evidence="3 4">
    <name type="scientific">Rodentibacter mrazii</name>
    <dbReference type="NCBI Taxonomy" id="1908257"/>
    <lineage>
        <taxon>Bacteria</taxon>
        <taxon>Pseudomonadati</taxon>
        <taxon>Pseudomonadota</taxon>
        <taxon>Gammaproteobacteria</taxon>
        <taxon>Pasteurellales</taxon>
        <taxon>Pasteurellaceae</taxon>
        <taxon>Rodentibacter</taxon>
    </lineage>
</organism>
<feature type="transmembrane region" description="Helical" evidence="1">
    <location>
        <begin position="61"/>
        <end position="81"/>
    </location>
</feature>
<protein>
    <recommendedName>
        <fullName evidence="2">Nucleoside transporter/FeoB GTPase Gate domain-containing protein</fullName>
    </recommendedName>
</protein>
<evidence type="ECO:0000259" key="2">
    <source>
        <dbReference type="Pfam" id="PF07670"/>
    </source>
</evidence>
<sequence length="212" mass="22706">MKKEIDTKTLIIGTLSLVFAIIFFGGFAKDLWGGIFDFSKLTGQFPEWLKTSGGTSAKGGFLFALTLVPSVMLALGFVAIFEHYGALLAASKWLSPVLKPLMGIPGNCSISLIASTQSTDAGSSTAKFLYDEGQITHHELLIFSAFQFSAGAFLTNFLASFAPLLLITDKAGAVAPVSIAMALGVIFLFKVFGANLMRLYVKKFVKENEVAV</sequence>
<dbReference type="RefSeq" id="WP_077493254.1">
    <property type="nucleotide sequence ID" value="NZ_MLHG01000013.1"/>
</dbReference>
<dbReference type="STRING" id="1908257.BKK47_01985"/>
<feature type="domain" description="Nucleoside transporter/FeoB GTPase Gate" evidence="2">
    <location>
        <begin position="65"/>
        <end position="161"/>
    </location>
</feature>
<name>A0A1V3IJ44_9PAST</name>
<dbReference type="AlphaFoldDB" id="A0A1V3IJ44"/>
<evidence type="ECO:0000256" key="1">
    <source>
        <dbReference type="SAM" id="Phobius"/>
    </source>
</evidence>
<accession>A0A1V3IJ44</accession>
<evidence type="ECO:0000313" key="4">
    <source>
        <dbReference type="Proteomes" id="UP000189426"/>
    </source>
</evidence>
<keyword evidence="1" id="KW-1133">Transmembrane helix</keyword>
<proteinExistence type="predicted"/>
<comment type="caution">
    <text evidence="3">The sequence shown here is derived from an EMBL/GenBank/DDBJ whole genome shotgun (WGS) entry which is preliminary data.</text>
</comment>
<feature type="transmembrane region" description="Helical" evidence="1">
    <location>
        <begin position="173"/>
        <end position="193"/>
    </location>
</feature>
<dbReference type="InterPro" id="IPR011642">
    <property type="entry name" value="Gate_dom"/>
</dbReference>
<dbReference type="EMBL" id="MLHG01000013">
    <property type="protein sequence ID" value="OOF41062.1"/>
    <property type="molecule type" value="Genomic_DNA"/>
</dbReference>
<keyword evidence="1" id="KW-0472">Membrane</keyword>
<keyword evidence="1" id="KW-0812">Transmembrane</keyword>
<dbReference type="Proteomes" id="UP000189426">
    <property type="component" value="Unassembled WGS sequence"/>
</dbReference>
<dbReference type="Pfam" id="PF07670">
    <property type="entry name" value="Gate"/>
    <property type="match status" value="1"/>
</dbReference>
<keyword evidence="4" id="KW-1185">Reference proteome</keyword>